<evidence type="ECO:0000313" key="2">
    <source>
        <dbReference type="Ensembl" id="ENSGACP00000009241.1"/>
    </source>
</evidence>
<protein>
    <submittedName>
        <fullName evidence="2">Uncharacterized protein</fullName>
    </submittedName>
</protein>
<name>G3NV72_GASAC</name>
<dbReference type="eggNOG" id="ENOG502ST99">
    <property type="taxonomic scope" value="Eukaryota"/>
</dbReference>
<feature type="region of interest" description="Disordered" evidence="1">
    <location>
        <begin position="109"/>
        <end position="138"/>
    </location>
</feature>
<feature type="compositionally biased region" description="Basic residues" evidence="1">
    <location>
        <begin position="127"/>
        <end position="138"/>
    </location>
</feature>
<reference evidence="2" key="2">
    <citation type="submission" date="2024-04" db="UniProtKB">
        <authorList>
            <consortium name="Ensembl"/>
        </authorList>
    </citation>
    <scope>IDENTIFICATION</scope>
</reference>
<proteinExistence type="predicted"/>
<organism evidence="2">
    <name type="scientific">Gasterosteus aculeatus</name>
    <name type="common">Three-spined stickleback</name>
    <dbReference type="NCBI Taxonomy" id="69293"/>
    <lineage>
        <taxon>Eukaryota</taxon>
        <taxon>Metazoa</taxon>
        <taxon>Chordata</taxon>
        <taxon>Craniata</taxon>
        <taxon>Vertebrata</taxon>
        <taxon>Euteleostomi</taxon>
        <taxon>Actinopterygii</taxon>
        <taxon>Neopterygii</taxon>
        <taxon>Teleostei</taxon>
        <taxon>Neoteleostei</taxon>
        <taxon>Acanthomorphata</taxon>
        <taxon>Eupercaria</taxon>
        <taxon>Perciformes</taxon>
        <taxon>Cottioidei</taxon>
        <taxon>Gasterosteales</taxon>
        <taxon>Gasterosteidae</taxon>
        <taxon>Gasterosteus</taxon>
    </lineage>
</organism>
<sequence length="138" mass="15019">LDAYLSAVQVQILVPNLQLQNLHLEVPLFYDRCVPYGSLIQSWFNPSHDLRKEKKHGVGQSQDALPVDPWKEEALRGQDGSDVDGGGSIWAIGNGDTVSAQFPFPVALSVPDSHGPARRLVGTGAKHGGRRRRGRANS</sequence>
<dbReference type="AlphaFoldDB" id="G3NV72"/>
<accession>G3NV72</accession>
<dbReference type="InParanoid" id="G3NV72"/>
<reference evidence="2" key="1">
    <citation type="submission" date="2006-01" db="EMBL/GenBank/DDBJ databases">
        <authorList>
            <person name="Lindblad-Toh K."/>
            <person name="Mauceli E."/>
            <person name="Grabherr M."/>
            <person name="Chang J.L."/>
            <person name="Lander E.S."/>
        </authorList>
    </citation>
    <scope>NUCLEOTIDE SEQUENCE [LARGE SCALE GENOMIC DNA]</scope>
</reference>
<dbReference type="Ensembl" id="ENSGACT00000009261.1">
    <property type="protein sequence ID" value="ENSGACP00000009241.1"/>
    <property type="gene ID" value="ENSGACG00000006979.1"/>
</dbReference>
<evidence type="ECO:0000256" key="1">
    <source>
        <dbReference type="SAM" id="MobiDB-lite"/>
    </source>
</evidence>